<evidence type="ECO:0000313" key="8">
    <source>
        <dbReference type="Proteomes" id="UP000316621"/>
    </source>
</evidence>
<dbReference type="InterPro" id="IPR057232">
    <property type="entry name" value="DUF7910"/>
</dbReference>
<evidence type="ECO:0000259" key="6">
    <source>
        <dbReference type="Pfam" id="PF25490"/>
    </source>
</evidence>
<keyword evidence="4" id="KW-1133">Transmembrane helix</keyword>
<dbReference type="GO" id="GO:0016477">
    <property type="term" value="P:cell migration"/>
    <property type="evidence" value="ECO:0007669"/>
    <property type="project" value="TreeGrafter"/>
</dbReference>
<dbReference type="InterPro" id="IPR001547">
    <property type="entry name" value="Glyco_hydro_5"/>
</dbReference>
<keyword evidence="3" id="KW-0326">Glycosidase</keyword>
<keyword evidence="8" id="KW-1185">Reference proteome</keyword>
<gene>
    <name evidence="7" type="ORF">C5167_039905</name>
</gene>
<dbReference type="AlphaFoldDB" id="A0A4Y7IGV6"/>
<dbReference type="PROSITE" id="PS00659">
    <property type="entry name" value="GLYCOSYL_HYDROL_F5"/>
    <property type="match status" value="2"/>
</dbReference>
<dbReference type="CDD" id="cd00257">
    <property type="entry name" value="beta-trefoil_FSCN-like"/>
    <property type="match status" value="2"/>
</dbReference>
<dbReference type="GO" id="GO:0004553">
    <property type="term" value="F:hydrolase activity, hydrolyzing O-glycosyl compounds"/>
    <property type="evidence" value="ECO:0007669"/>
    <property type="project" value="InterPro"/>
</dbReference>
<dbReference type="OMA" id="NELRADH"/>
<dbReference type="Proteomes" id="UP000316621">
    <property type="component" value="Chromosome 1"/>
</dbReference>
<feature type="domain" description="Glycoside hydrolase family 5" evidence="5">
    <location>
        <begin position="215"/>
        <end position="474"/>
    </location>
</feature>
<dbReference type="Gene3D" id="2.80.10.50">
    <property type="match status" value="1"/>
</dbReference>
<evidence type="ECO:0000256" key="4">
    <source>
        <dbReference type="SAM" id="Phobius"/>
    </source>
</evidence>
<dbReference type="Gene3D" id="3.20.20.80">
    <property type="entry name" value="Glycosidases"/>
    <property type="match status" value="3"/>
</dbReference>
<feature type="transmembrane region" description="Helical" evidence="4">
    <location>
        <begin position="12"/>
        <end position="41"/>
    </location>
</feature>
<evidence type="ECO:0000256" key="3">
    <source>
        <dbReference type="ARBA" id="ARBA00023295"/>
    </source>
</evidence>
<proteinExistence type="inferred from homology"/>
<dbReference type="InterPro" id="IPR017853">
    <property type="entry name" value="GH"/>
</dbReference>
<sequence length="988" mass="111205">MKFIKWGCLFLYYTTSCFCLSPLFLMEFVFCRWVLLAFLLFSRAHSALGVDGLNGDTKVRGVNLGGWLVLEGWIKPSLFDGIPNGDMLDGTQVQFKSVSLNKYVTAQDGGGQSVSVDRDVPSSWETFRLWRVSESDFQFRTLKGQFLSCDGVGASVTATSELPSSTETFHIERNNNNRVHIKLSSGTYLQLANGYGHDKAKEVLSKHRSSYIRPEDFQFLYEHGINTVRIPVGWWIAEDPNPPAPYIGGSLASLDDAFSWAQTYNMKCIIDLHAAPGSQNGMEHSSSRDGSTDWPTSPAYISQSLDVIDFLASRYGNHPALLGIELLNEPSASGVSLDILVSYYSKGYQIVRNHSSTAYVIVCQRIGNADPLELYHANIGLSNVVVDLHYYNLFDNFFSNMSTSENIQFVHKSRETQVESLNAANGPLVFVGEWVNEWSVANGSQMDYQEFGRAQLDVYDTASFGWAYWTLKNDRNHWDLEWNIRNNYLQLGQKSLPAWGYGYLDAALALDELNGAVVKGVNLGGWLVLEGFITRSLFEGIPNREMLDGTKVQFRSLSLNKYVSAQKGGDSGIVTVDIDKADTWETFRLWRLSERDFQLRTLHGQFLSCDGEGATVLAKSVSPDSKETFSIEKNDDGNVYIKHSSGKYLQVSGNELRADHEGIPTRDEYGATFHMIINGSMKGDYQLGNGYGLETATEVLRNHRSNFVTQADFQFLSRNGINTVRIPVGWWIAQDPPPAPYVGGSLEYLDKAFEWAQLYEMKCIIDLHAAPGSQNGMEHSSSRDGTIDWPTSEENIKESLRAIDFLASKYGNHDALLGIELLNEPHAPNVSPGILKKYYKDGYDIVRRHSDKAYVIMCQRIGEGSNLTRLYNAIADMGLSKVVFDLHYYNLYIDLFFNKSPQQNIDYIKNERKSEIKSLNAGPLVFIGEWTNQFGNGGYSSIEYQKYGKAQLAVYGSASFGWAYWTLKIEKNRHWDLMWNIKNKTLQL</sequence>
<dbReference type="GO" id="GO:0005737">
    <property type="term" value="C:cytoplasm"/>
    <property type="evidence" value="ECO:0007669"/>
    <property type="project" value="TreeGrafter"/>
</dbReference>
<dbReference type="PANTHER" id="PTHR10551">
    <property type="entry name" value="FASCIN"/>
    <property type="match status" value="1"/>
</dbReference>
<feature type="domain" description="DUF7910" evidence="6">
    <location>
        <begin position="543"/>
        <end position="677"/>
    </location>
</feature>
<dbReference type="EMBL" id="CM010715">
    <property type="protein sequence ID" value="RZC46941.1"/>
    <property type="molecule type" value="Genomic_DNA"/>
</dbReference>
<dbReference type="InterPro" id="IPR010431">
    <property type="entry name" value="Fascin"/>
</dbReference>
<dbReference type="GO" id="GO:0051017">
    <property type="term" value="P:actin filament bundle assembly"/>
    <property type="evidence" value="ECO:0007669"/>
    <property type="project" value="TreeGrafter"/>
</dbReference>
<keyword evidence="2" id="KW-0378">Hydrolase</keyword>
<keyword evidence="4" id="KW-0472">Membrane</keyword>
<dbReference type="GO" id="GO:0015629">
    <property type="term" value="C:actin cytoskeleton"/>
    <property type="evidence" value="ECO:0007669"/>
    <property type="project" value="TreeGrafter"/>
</dbReference>
<evidence type="ECO:0000313" key="7">
    <source>
        <dbReference type="EMBL" id="RZC46941.1"/>
    </source>
</evidence>
<feature type="domain" description="Glycoside hydrolase family 5" evidence="5">
    <location>
        <begin position="707"/>
        <end position="968"/>
    </location>
</feature>
<dbReference type="Gramene" id="RZC46941">
    <property type="protein sequence ID" value="RZC46941"/>
    <property type="gene ID" value="C5167_039905"/>
</dbReference>
<organism evidence="7 8">
    <name type="scientific">Papaver somniferum</name>
    <name type="common">Opium poppy</name>
    <dbReference type="NCBI Taxonomy" id="3469"/>
    <lineage>
        <taxon>Eukaryota</taxon>
        <taxon>Viridiplantae</taxon>
        <taxon>Streptophyta</taxon>
        <taxon>Embryophyta</taxon>
        <taxon>Tracheophyta</taxon>
        <taxon>Spermatophyta</taxon>
        <taxon>Magnoliopsida</taxon>
        <taxon>Ranunculales</taxon>
        <taxon>Papaveraceae</taxon>
        <taxon>Papaveroideae</taxon>
        <taxon>Papaver</taxon>
    </lineage>
</organism>
<dbReference type="GO" id="GO:0051015">
    <property type="term" value="F:actin filament binding"/>
    <property type="evidence" value="ECO:0007669"/>
    <property type="project" value="InterPro"/>
</dbReference>
<dbReference type="Pfam" id="PF25490">
    <property type="entry name" value="DUF7910"/>
    <property type="match status" value="2"/>
</dbReference>
<protein>
    <submittedName>
        <fullName evidence="7">Uncharacterized protein</fullName>
    </submittedName>
</protein>
<dbReference type="GO" id="GO:0007163">
    <property type="term" value="P:establishment or maintenance of cell polarity"/>
    <property type="evidence" value="ECO:0007669"/>
    <property type="project" value="TreeGrafter"/>
</dbReference>
<evidence type="ECO:0000259" key="5">
    <source>
        <dbReference type="Pfam" id="PF00150"/>
    </source>
</evidence>
<dbReference type="InterPro" id="IPR008999">
    <property type="entry name" value="Actin-crosslinking"/>
</dbReference>
<name>A0A4Y7IGV6_PAPSO</name>
<evidence type="ECO:0000256" key="1">
    <source>
        <dbReference type="ARBA" id="ARBA00005641"/>
    </source>
</evidence>
<reference evidence="7 8" key="1">
    <citation type="journal article" date="2018" name="Science">
        <title>The opium poppy genome and morphinan production.</title>
        <authorList>
            <person name="Guo L."/>
            <person name="Winzer T."/>
            <person name="Yang X."/>
            <person name="Li Y."/>
            <person name="Ning Z."/>
            <person name="He Z."/>
            <person name="Teodor R."/>
            <person name="Lu Y."/>
            <person name="Bowser T.A."/>
            <person name="Graham I.A."/>
            <person name="Ye K."/>
        </authorList>
    </citation>
    <scope>NUCLEOTIDE SEQUENCE [LARGE SCALE GENOMIC DNA]</scope>
    <source>
        <strain evidence="8">cv. HN1</strain>
        <tissue evidence="7">Leaves</tissue>
    </source>
</reference>
<feature type="domain" description="DUF7910" evidence="6">
    <location>
        <begin position="84"/>
        <end position="192"/>
    </location>
</feature>
<dbReference type="InterPro" id="IPR018087">
    <property type="entry name" value="Glyco_hydro_5_CS"/>
</dbReference>
<dbReference type="PANTHER" id="PTHR10551:SF9">
    <property type="entry name" value="FASCIN-2"/>
    <property type="match status" value="1"/>
</dbReference>
<keyword evidence="4" id="KW-0812">Transmembrane</keyword>
<accession>A0A4Y7IGV6</accession>
<dbReference type="STRING" id="3469.A0A4Y7IGV6"/>
<dbReference type="SUPFAM" id="SSF51445">
    <property type="entry name" value="(Trans)glycosidases"/>
    <property type="match status" value="2"/>
</dbReference>
<evidence type="ECO:0000256" key="2">
    <source>
        <dbReference type="ARBA" id="ARBA00022801"/>
    </source>
</evidence>
<dbReference type="GO" id="GO:0000272">
    <property type="term" value="P:polysaccharide catabolic process"/>
    <property type="evidence" value="ECO:0007669"/>
    <property type="project" value="InterPro"/>
</dbReference>
<dbReference type="Pfam" id="PF00150">
    <property type="entry name" value="Cellulase"/>
    <property type="match status" value="2"/>
</dbReference>
<comment type="similarity">
    <text evidence="1">Belongs to the glycosyl hydrolase 5 (cellulase A) family.</text>
</comment>
<dbReference type="SUPFAM" id="SSF50405">
    <property type="entry name" value="Actin-crosslinking proteins"/>
    <property type="match status" value="2"/>
</dbReference>